<sequence>MKYLTMHLSYFLFCLILYVFFFPAFMAITDTGLLFCPNALFVSLWVFDRDRKAEARAVPEPPVVRRSVGVYRDNGYLSYDRTSKVIDLVKSPSDTWST</sequence>
<feature type="transmembrane region" description="Helical" evidence="1">
    <location>
        <begin position="7"/>
        <end position="25"/>
    </location>
</feature>
<dbReference type="AlphaFoldDB" id="K2G774"/>
<organism evidence="2">
    <name type="scientific">uncultured bacterium</name>
    <name type="common">gcode 4</name>
    <dbReference type="NCBI Taxonomy" id="1234023"/>
    <lineage>
        <taxon>Bacteria</taxon>
        <taxon>environmental samples</taxon>
    </lineage>
</organism>
<keyword evidence="1" id="KW-0812">Transmembrane</keyword>
<evidence type="ECO:0000256" key="1">
    <source>
        <dbReference type="SAM" id="Phobius"/>
    </source>
</evidence>
<dbReference type="EMBL" id="AMFJ01000032">
    <property type="protein sequence ID" value="EKE30177.1"/>
    <property type="molecule type" value="Genomic_DNA"/>
</dbReference>
<name>K2G774_9BACT</name>
<keyword evidence="1" id="KW-1133">Transmembrane helix</keyword>
<keyword evidence="1" id="KW-0472">Membrane</keyword>
<evidence type="ECO:0000313" key="2">
    <source>
        <dbReference type="EMBL" id="EKE30177.1"/>
    </source>
</evidence>
<reference evidence="2" key="1">
    <citation type="journal article" date="2012" name="Science">
        <title>Fermentation, hydrogen, and sulfur metabolism in multiple uncultivated bacterial phyla.</title>
        <authorList>
            <person name="Wrighton K.C."/>
            <person name="Thomas B.C."/>
            <person name="Sharon I."/>
            <person name="Miller C.S."/>
            <person name="Castelle C.J."/>
            <person name="VerBerkmoes N.C."/>
            <person name="Wilkins M.J."/>
            <person name="Hettich R.L."/>
            <person name="Lipton M.S."/>
            <person name="Williams K.H."/>
            <person name="Long P.E."/>
            <person name="Banfield J.F."/>
        </authorList>
    </citation>
    <scope>NUCLEOTIDE SEQUENCE [LARGE SCALE GENOMIC DNA]</scope>
</reference>
<gene>
    <name evidence="2" type="ORF">ACD_2C00032G0002</name>
</gene>
<protein>
    <submittedName>
        <fullName evidence="2">Uncharacterized protein</fullName>
    </submittedName>
</protein>
<comment type="caution">
    <text evidence="2">The sequence shown here is derived from an EMBL/GenBank/DDBJ whole genome shotgun (WGS) entry which is preliminary data.</text>
</comment>
<proteinExistence type="predicted"/>
<accession>K2G774</accession>